<reference evidence="1" key="2">
    <citation type="journal article" date="2015" name="Fish Shellfish Immunol.">
        <title>Early steps in the European eel (Anguilla anguilla)-Vibrio vulnificus interaction in the gills: Role of the RtxA13 toxin.</title>
        <authorList>
            <person name="Callol A."/>
            <person name="Pajuelo D."/>
            <person name="Ebbesson L."/>
            <person name="Teles M."/>
            <person name="MacKenzie S."/>
            <person name="Amaro C."/>
        </authorList>
    </citation>
    <scope>NUCLEOTIDE SEQUENCE</scope>
</reference>
<proteinExistence type="predicted"/>
<evidence type="ECO:0000313" key="1">
    <source>
        <dbReference type="EMBL" id="JAH50937.1"/>
    </source>
</evidence>
<accession>A0A0E9TBY5</accession>
<sequence>MMPRSSRLL</sequence>
<protein>
    <submittedName>
        <fullName evidence="1">Uncharacterized protein</fullName>
    </submittedName>
</protein>
<dbReference type="EMBL" id="GBXM01057640">
    <property type="protein sequence ID" value="JAH50937.1"/>
    <property type="molecule type" value="Transcribed_RNA"/>
</dbReference>
<organism evidence="1">
    <name type="scientific">Anguilla anguilla</name>
    <name type="common">European freshwater eel</name>
    <name type="synonym">Muraena anguilla</name>
    <dbReference type="NCBI Taxonomy" id="7936"/>
    <lineage>
        <taxon>Eukaryota</taxon>
        <taxon>Metazoa</taxon>
        <taxon>Chordata</taxon>
        <taxon>Craniata</taxon>
        <taxon>Vertebrata</taxon>
        <taxon>Euteleostomi</taxon>
        <taxon>Actinopterygii</taxon>
        <taxon>Neopterygii</taxon>
        <taxon>Teleostei</taxon>
        <taxon>Anguilliformes</taxon>
        <taxon>Anguillidae</taxon>
        <taxon>Anguilla</taxon>
    </lineage>
</organism>
<reference evidence="1" key="1">
    <citation type="submission" date="2014-11" db="EMBL/GenBank/DDBJ databases">
        <authorList>
            <person name="Amaro Gonzalez C."/>
        </authorList>
    </citation>
    <scope>NUCLEOTIDE SEQUENCE</scope>
</reference>
<name>A0A0E9TBY5_ANGAN</name>